<dbReference type="Proteomes" id="UP000266723">
    <property type="component" value="Unassembled WGS sequence"/>
</dbReference>
<organism evidence="2 3">
    <name type="scientific">Brassica cretica</name>
    <name type="common">Mustard</name>
    <dbReference type="NCBI Taxonomy" id="69181"/>
    <lineage>
        <taxon>Eukaryota</taxon>
        <taxon>Viridiplantae</taxon>
        <taxon>Streptophyta</taxon>
        <taxon>Embryophyta</taxon>
        <taxon>Tracheophyta</taxon>
        <taxon>Spermatophyta</taxon>
        <taxon>Magnoliopsida</taxon>
        <taxon>eudicotyledons</taxon>
        <taxon>Gunneridae</taxon>
        <taxon>Pentapetalae</taxon>
        <taxon>rosids</taxon>
        <taxon>malvids</taxon>
        <taxon>Brassicales</taxon>
        <taxon>Brassicaceae</taxon>
        <taxon>Brassiceae</taxon>
        <taxon>Brassica</taxon>
    </lineage>
</organism>
<dbReference type="EMBL" id="QGKV02000299">
    <property type="protein sequence ID" value="KAF3595074.1"/>
    <property type="molecule type" value="Genomic_DNA"/>
</dbReference>
<comment type="caution">
    <text evidence="2">The sequence shown here is derived from an EMBL/GenBank/DDBJ whole genome shotgun (WGS) entry which is preliminary data.</text>
</comment>
<gene>
    <name evidence="2" type="ORF">DY000_02025255</name>
</gene>
<keyword evidence="3" id="KW-1185">Reference proteome</keyword>
<protein>
    <submittedName>
        <fullName evidence="2">Uncharacterized protein</fullName>
    </submittedName>
</protein>
<sequence>MKGDFWIPKRRIVGDDEWILLDAEPKDRRRRRRETSGCKTEGLSETTKGGFWMPNRRIIGDDEGRLLDAEPKDLRR</sequence>
<evidence type="ECO:0000313" key="3">
    <source>
        <dbReference type="Proteomes" id="UP000266723"/>
    </source>
</evidence>
<reference evidence="2 3" key="1">
    <citation type="journal article" date="2020" name="BMC Genomics">
        <title>Intraspecific diversification of the crop wild relative Brassica cretica Lam. using demographic model selection.</title>
        <authorList>
            <person name="Kioukis A."/>
            <person name="Michalopoulou V.A."/>
            <person name="Briers L."/>
            <person name="Pirintsos S."/>
            <person name="Studholme D.J."/>
            <person name="Pavlidis P."/>
            <person name="Sarris P.F."/>
        </authorList>
    </citation>
    <scope>NUCLEOTIDE SEQUENCE [LARGE SCALE GENOMIC DNA]</scope>
    <source>
        <strain evidence="3">cv. PFS-1207/04</strain>
    </source>
</reference>
<feature type="region of interest" description="Disordered" evidence="1">
    <location>
        <begin position="27"/>
        <end position="50"/>
    </location>
</feature>
<accession>A0ABQ7EFS0</accession>
<evidence type="ECO:0000313" key="2">
    <source>
        <dbReference type="EMBL" id="KAF3595074.1"/>
    </source>
</evidence>
<evidence type="ECO:0000256" key="1">
    <source>
        <dbReference type="SAM" id="MobiDB-lite"/>
    </source>
</evidence>
<proteinExistence type="predicted"/>
<name>A0ABQ7EFS0_BRACR</name>